<proteinExistence type="predicted"/>
<dbReference type="EMBL" id="BDDD01002285">
    <property type="protein sequence ID" value="GAV80922.1"/>
    <property type="molecule type" value="Genomic_DNA"/>
</dbReference>
<comment type="caution">
    <text evidence="3">The sequence shown here is derived from an EMBL/GenBank/DDBJ whole genome shotgun (WGS) entry which is preliminary data.</text>
</comment>
<dbReference type="AlphaFoldDB" id="A0A1Q3CLE0"/>
<dbReference type="Proteomes" id="UP000187406">
    <property type="component" value="Unassembled WGS sequence"/>
</dbReference>
<evidence type="ECO:0000256" key="1">
    <source>
        <dbReference type="SAM" id="MobiDB-lite"/>
    </source>
</evidence>
<feature type="region of interest" description="Disordered" evidence="1">
    <location>
        <begin position="21"/>
        <end position="47"/>
    </location>
</feature>
<evidence type="ECO:0000313" key="3">
    <source>
        <dbReference type="EMBL" id="GAV80922.1"/>
    </source>
</evidence>
<name>A0A1Q3CLE0_CEPFO</name>
<evidence type="ECO:0000256" key="2">
    <source>
        <dbReference type="SAM" id="SignalP"/>
    </source>
</evidence>
<reference evidence="4" key="1">
    <citation type="submission" date="2016-04" db="EMBL/GenBank/DDBJ databases">
        <title>Cephalotus genome sequencing.</title>
        <authorList>
            <person name="Fukushima K."/>
            <person name="Hasebe M."/>
            <person name="Fang X."/>
        </authorList>
    </citation>
    <scope>NUCLEOTIDE SEQUENCE [LARGE SCALE GENOMIC DNA]</scope>
    <source>
        <strain evidence="4">cv. St1</strain>
    </source>
</reference>
<keyword evidence="2" id="KW-0732">Signal</keyword>
<accession>A0A1Q3CLE0</accession>
<protein>
    <submittedName>
        <fullName evidence="3">Uncharacterized protein</fullName>
    </submittedName>
</protein>
<feature type="signal peptide" evidence="2">
    <location>
        <begin position="1"/>
        <end position="16"/>
    </location>
</feature>
<gene>
    <name evidence="3" type="ORF">CFOL_v3_24381</name>
</gene>
<organism evidence="3 4">
    <name type="scientific">Cephalotus follicularis</name>
    <name type="common">Albany pitcher plant</name>
    <dbReference type="NCBI Taxonomy" id="3775"/>
    <lineage>
        <taxon>Eukaryota</taxon>
        <taxon>Viridiplantae</taxon>
        <taxon>Streptophyta</taxon>
        <taxon>Embryophyta</taxon>
        <taxon>Tracheophyta</taxon>
        <taxon>Spermatophyta</taxon>
        <taxon>Magnoliopsida</taxon>
        <taxon>eudicotyledons</taxon>
        <taxon>Gunneridae</taxon>
        <taxon>Pentapetalae</taxon>
        <taxon>rosids</taxon>
        <taxon>fabids</taxon>
        <taxon>Oxalidales</taxon>
        <taxon>Cephalotaceae</taxon>
        <taxon>Cephalotus</taxon>
    </lineage>
</organism>
<sequence>MLLLFFIFFYSVPNEQYELTNHQKSKTRLRRQESEENTGQSSNSMLVHGQSLVGDTGVSSTSSICQAPLRRQFSESGTYDGRLGSKVPLQSMQLYSDSERTCM</sequence>
<evidence type="ECO:0000313" key="4">
    <source>
        <dbReference type="Proteomes" id="UP000187406"/>
    </source>
</evidence>
<dbReference type="InParanoid" id="A0A1Q3CLE0"/>
<feature type="chain" id="PRO_5012117252" evidence="2">
    <location>
        <begin position="17"/>
        <end position="103"/>
    </location>
</feature>
<keyword evidence="4" id="KW-1185">Reference proteome</keyword>